<evidence type="ECO:0000313" key="2">
    <source>
        <dbReference type="EMBL" id="GAH55113.1"/>
    </source>
</evidence>
<sequence>MNEELGSVHRYTMEKGETTEIEWTGRIYRFVRSVRKDTQPVEENLRDIAEKRNGIIVHIDKGKKIGKGKKHLIYLYEIPYNALRTYKRTHEIHPRGELLGVLRKWYPKVQDKTLDQYLGEYLTMLEEHTNERTEETPSSQDFSISEKHQCLVTDEDKIK</sequence>
<dbReference type="AlphaFoldDB" id="X1IC18"/>
<feature type="region of interest" description="Disordered" evidence="1">
    <location>
        <begin position="129"/>
        <end position="159"/>
    </location>
</feature>
<reference evidence="2" key="1">
    <citation type="journal article" date="2014" name="Front. Microbiol.">
        <title>High frequency of phylogenetically diverse reductive dehalogenase-homologous genes in deep subseafloor sedimentary metagenomes.</title>
        <authorList>
            <person name="Kawai M."/>
            <person name="Futagami T."/>
            <person name="Toyoda A."/>
            <person name="Takaki Y."/>
            <person name="Nishi S."/>
            <person name="Hori S."/>
            <person name="Arai W."/>
            <person name="Tsubouchi T."/>
            <person name="Morono Y."/>
            <person name="Uchiyama I."/>
            <person name="Ito T."/>
            <person name="Fujiyama A."/>
            <person name="Inagaki F."/>
            <person name="Takami H."/>
        </authorList>
    </citation>
    <scope>NUCLEOTIDE SEQUENCE</scope>
    <source>
        <strain evidence="2">Expedition CK06-06</strain>
    </source>
</reference>
<proteinExistence type="predicted"/>
<dbReference type="EMBL" id="BARU01020961">
    <property type="protein sequence ID" value="GAH55113.1"/>
    <property type="molecule type" value="Genomic_DNA"/>
</dbReference>
<evidence type="ECO:0000256" key="1">
    <source>
        <dbReference type="SAM" id="MobiDB-lite"/>
    </source>
</evidence>
<gene>
    <name evidence="2" type="ORF">S03H2_34363</name>
</gene>
<organism evidence="2">
    <name type="scientific">marine sediment metagenome</name>
    <dbReference type="NCBI Taxonomy" id="412755"/>
    <lineage>
        <taxon>unclassified sequences</taxon>
        <taxon>metagenomes</taxon>
        <taxon>ecological metagenomes</taxon>
    </lineage>
</organism>
<protein>
    <submittedName>
        <fullName evidence="2">Uncharacterized protein</fullName>
    </submittedName>
</protein>
<accession>X1IC18</accession>
<feature type="compositionally biased region" description="Basic and acidic residues" evidence="1">
    <location>
        <begin position="144"/>
        <end position="159"/>
    </location>
</feature>
<name>X1IC18_9ZZZZ</name>
<comment type="caution">
    <text evidence="2">The sequence shown here is derived from an EMBL/GenBank/DDBJ whole genome shotgun (WGS) entry which is preliminary data.</text>
</comment>